<evidence type="ECO:0000256" key="2">
    <source>
        <dbReference type="ARBA" id="ARBA00022741"/>
    </source>
</evidence>
<protein>
    <recommendedName>
        <fullName evidence="9">DNA 3'-5' helicase</fullName>
        <ecNumber evidence="9">5.6.2.4</ecNumber>
    </recommendedName>
</protein>
<dbReference type="FunFam" id="3.40.50.300:FF:001076">
    <property type="entry name" value="ATP-dependent DNA helicase MER3"/>
    <property type="match status" value="1"/>
</dbReference>
<evidence type="ECO:0000256" key="9">
    <source>
        <dbReference type="ARBA" id="ARBA00034808"/>
    </source>
</evidence>
<dbReference type="STRING" id="1344416.A0A139AE30"/>
<feature type="domain" description="Helicase C-terminal" evidence="12">
    <location>
        <begin position="287"/>
        <end position="478"/>
    </location>
</feature>
<dbReference type="Pfam" id="PF23445">
    <property type="entry name" value="WHD_SNRNP200"/>
    <property type="match status" value="1"/>
</dbReference>
<dbReference type="EC" id="5.6.2.4" evidence="9"/>
<dbReference type="InterPro" id="IPR057842">
    <property type="entry name" value="WH_MER3"/>
</dbReference>
<dbReference type="InterPro" id="IPR052247">
    <property type="entry name" value="Meiotic_Crossover_Helicase"/>
</dbReference>
<dbReference type="Gene3D" id="3.40.50.300">
    <property type="entry name" value="P-loop containing nucleotide triphosphate hydrolases"/>
    <property type="match status" value="2"/>
</dbReference>
<dbReference type="GO" id="GO:0005524">
    <property type="term" value="F:ATP binding"/>
    <property type="evidence" value="ECO:0007669"/>
    <property type="project" value="UniProtKB-KW"/>
</dbReference>
<evidence type="ECO:0000313" key="13">
    <source>
        <dbReference type="EMBL" id="KXS15072.1"/>
    </source>
</evidence>
<evidence type="ECO:0000256" key="3">
    <source>
        <dbReference type="ARBA" id="ARBA00022801"/>
    </source>
</evidence>
<reference evidence="13 14" key="1">
    <citation type="journal article" date="2015" name="Genome Biol. Evol.">
        <title>Phylogenomic analyses indicate that early fungi evolved digesting cell walls of algal ancestors of land plants.</title>
        <authorList>
            <person name="Chang Y."/>
            <person name="Wang S."/>
            <person name="Sekimoto S."/>
            <person name="Aerts A.L."/>
            <person name="Choi C."/>
            <person name="Clum A."/>
            <person name="LaButti K.M."/>
            <person name="Lindquist E.A."/>
            <person name="Yee Ngan C."/>
            <person name="Ohm R.A."/>
            <person name="Salamov A.A."/>
            <person name="Grigoriev I.V."/>
            <person name="Spatafora J.W."/>
            <person name="Berbee M.L."/>
        </authorList>
    </citation>
    <scope>NUCLEOTIDE SEQUENCE [LARGE SCALE GENOMIC DNA]</scope>
    <source>
        <strain evidence="13 14">JEL478</strain>
    </source>
</reference>
<keyword evidence="7" id="KW-0469">Meiosis</keyword>
<dbReference type="CDD" id="cd18795">
    <property type="entry name" value="SF2_C_Ski2"/>
    <property type="match status" value="1"/>
</dbReference>
<dbReference type="EMBL" id="KQ965764">
    <property type="protein sequence ID" value="KXS15072.1"/>
    <property type="molecule type" value="Genomic_DNA"/>
</dbReference>
<dbReference type="PANTHER" id="PTHR47835">
    <property type="entry name" value="HFM1, ATP DEPENDENT DNA HELICASE HOMOLOG"/>
    <property type="match status" value="1"/>
</dbReference>
<name>A0A139AE30_GONPJ</name>
<gene>
    <name evidence="13" type="ORF">M427DRAFT_70171</name>
</gene>
<evidence type="ECO:0000259" key="12">
    <source>
        <dbReference type="PROSITE" id="PS51194"/>
    </source>
</evidence>
<dbReference type="InterPro" id="IPR011545">
    <property type="entry name" value="DEAD/DEAH_box_helicase_dom"/>
</dbReference>
<keyword evidence="4" id="KW-0347">Helicase</keyword>
<feature type="non-terminal residue" evidence="13">
    <location>
        <position position="569"/>
    </location>
</feature>
<evidence type="ECO:0000256" key="8">
    <source>
        <dbReference type="ARBA" id="ARBA00034617"/>
    </source>
</evidence>
<sequence length="569" mass="62180">MSRGSSRGIRNLQGIRVAGGLLKAVGAVIPAPFRSLFPFSHFNAMQSACVDVALLSDANLVVSAPTGSGKTCVMELAILHALNSTRNSQPRGSFNPSLLDQKIVYLAPTKALVSERARDWSSRFGAASAGAGFGSGAGVVVAELTGDSEYVQVQEIQKASIIVSTPEKWDSLTRRFRDHRALFRLVRLLLLDEVHVLGEPGRGATFEAVVARMRMIDRDLNGGRVGGLRVVAMSATVPNVEDVAQWLGGAEVRVFGEEYRPVQLERFVYGYQSSSNPFMFEKILNYKLLDIIEKHSSGQAALVFCSTRKGASSAAEDVLKSARESNATFIRSDSQKSRLAATPIKDKKLKEVLVQGVAFHHAGLDSSDRKLVERLFLDGALRLICTTTTLAVGVNLPARLVVLKGTQKYVNGSYSEYSELDVMQILGRAGRPQFDDSGVAVILTTDDRKDFYESLVTGRSVVESQLHEDLVEHLNAEVCLGTINSLPRAISYLRQSFFFIRLRKNPPKYGVYATPENGVGTIDKRLVELANTNIRKLISIGLATVDPESRLLGPTEMAHVMAKYYLKAE</sequence>
<feature type="domain" description="Helicase ATP-binding" evidence="11">
    <location>
        <begin position="51"/>
        <end position="255"/>
    </location>
</feature>
<keyword evidence="14" id="KW-1185">Reference proteome</keyword>
<dbReference type="InterPro" id="IPR027417">
    <property type="entry name" value="P-loop_NTPase"/>
</dbReference>
<comment type="similarity">
    <text evidence="1">Belongs to the helicase family. SKI2 subfamily.</text>
</comment>
<dbReference type="AlphaFoldDB" id="A0A139AE30"/>
<dbReference type="PROSITE" id="PS51194">
    <property type="entry name" value="HELICASE_CTER"/>
    <property type="match status" value="1"/>
</dbReference>
<dbReference type="SMART" id="SM00487">
    <property type="entry name" value="DEXDc"/>
    <property type="match status" value="1"/>
</dbReference>
<dbReference type="SMART" id="SM00490">
    <property type="entry name" value="HELICc"/>
    <property type="match status" value="1"/>
</dbReference>
<evidence type="ECO:0000256" key="7">
    <source>
        <dbReference type="ARBA" id="ARBA00023254"/>
    </source>
</evidence>
<dbReference type="OrthoDB" id="5575at2759"/>
<dbReference type="InterPro" id="IPR001650">
    <property type="entry name" value="Helicase_C-like"/>
</dbReference>
<dbReference type="GO" id="GO:0003676">
    <property type="term" value="F:nucleic acid binding"/>
    <property type="evidence" value="ECO:0007669"/>
    <property type="project" value="InterPro"/>
</dbReference>
<dbReference type="Gene3D" id="1.10.10.10">
    <property type="entry name" value="Winged helix-like DNA-binding domain superfamily/Winged helix DNA-binding domain"/>
    <property type="match status" value="1"/>
</dbReference>
<keyword evidence="3 13" id="KW-0378">Hydrolase</keyword>
<evidence type="ECO:0000256" key="6">
    <source>
        <dbReference type="ARBA" id="ARBA00023235"/>
    </source>
</evidence>
<dbReference type="FunFam" id="1.10.10.10:FF:000012">
    <property type="entry name" value="U5 small nuclear ribonucleoprotein helicase"/>
    <property type="match status" value="1"/>
</dbReference>
<comment type="catalytic activity">
    <reaction evidence="10">
        <text>ATP + H2O = ADP + phosphate + H(+)</text>
        <dbReference type="Rhea" id="RHEA:13065"/>
        <dbReference type="ChEBI" id="CHEBI:15377"/>
        <dbReference type="ChEBI" id="CHEBI:15378"/>
        <dbReference type="ChEBI" id="CHEBI:30616"/>
        <dbReference type="ChEBI" id="CHEBI:43474"/>
        <dbReference type="ChEBI" id="CHEBI:456216"/>
        <dbReference type="EC" id="5.6.2.4"/>
    </reaction>
</comment>
<dbReference type="InterPro" id="IPR014001">
    <property type="entry name" value="Helicase_ATP-bd"/>
</dbReference>
<dbReference type="GO" id="GO:0016787">
    <property type="term" value="F:hydrolase activity"/>
    <property type="evidence" value="ECO:0007669"/>
    <property type="project" value="UniProtKB-KW"/>
</dbReference>
<dbReference type="Pfam" id="PF00270">
    <property type="entry name" value="DEAD"/>
    <property type="match status" value="1"/>
</dbReference>
<evidence type="ECO:0000256" key="4">
    <source>
        <dbReference type="ARBA" id="ARBA00022806"/>
    </source>
</evidence>
<dbReference type="PROSITE" id="PS51192">
    <property type="entry name" value="HELICASE_ATP_BIND_1"/>
    <property type="match status" value="1"/>
</dbReference>
<dbReference type="PANTHER" id="PTHR47835:SF3">
    <property type="entry name" value="HELICASE FOR MEIOSIS 1"/>
    <property type="match status" value="1"/>
</dbReference>
<evidence type="ECO:0000313" key="14">
    <source>
        <dbReference type="Proteomes" id="UP000070544"/>
    </source>
</evidence>
<evidence type="ECO:0000256" key="5">
    <source>
        <dbReference type="ARBA" id="ARBA00022840"/>
    </source>
</evidence>
<proteinExistence type="inferred from homology"/>
<evidence type="ECO:0000256" key="1">
    <source>
        <dbReference type="ARBA" id="ARBA00010140"/>
    </source>
</evidence>
<dbReference type="OMA" id="WKDHRSL"/>
<dbReference type="GO" id="GO:0007131">
    <property type="term" value="P:reciprocal meiotic recombination"/>
    <property type="evidence" value="ECO:0007669"/>
    <property type="project" value="UniProtKB-ARBA"/>
</dbReference>
<evidence type="ECO:0000256" key="10">
    <source>
        <dbReference type="ARBA" id="ARBA00048988"/>
    </source>
</evidence>
<dbReference type="InterPro" id="IPR036388">
    <property type="entry name" value="WH-like_DNA-bd_sf"/>
</dbReference>
<keyword evidence="5" id="KW-0067">ATP-binding</keyword>
<dbReference type="Pfam" id="PF00271">
    <property type="entry name" value="Helicase_C"/>
    <property type="match status" value="1"/>
</dbReference>
<dbReference type="GO" id="GO:0043138">
    <property type="term" value="F:3'-5' DNA helicase activity"/>
    <property type="evidence" value="ECO:0007669"/>
    <property type="project" value="UniProtKB-EC"/>
</dbReference>
<keyword evidence="2" id="KW-0547">Nucleotide-binding</keyword>
<organism evidence="13 14">
    <name type="scientific">Gonapodya prolifera (strain JEL478)</name>
    <name type="common">Monoblepharis prolifera</name>
    <dbReference type="NCBI Taxonomy" id="1344416"/>
    <lineage>
        <taxon>Eukaryota</taxon>
        <taxon>Fungi</taxon>
        <taxon>Fungi incertae sedis</taxon>
        <taxon>Chytridiomycota</taxon>
        <taxon>Chytridiomycota incertae sedis</taxon>
        <taxon>Monoblepharidomycetes</taxon>
        <taxon>Monoblepharidales</taxon>
        <taxon>Gonapodyaceae</taxon>
        <taxon>Gonapodya</taxon>
    </lineage>
</organism>
<comment type="catalytic activity">
    <reaction evidence="8">
        <text>Couples ATP hydrolysis with the unwinding of duplex DNA by translocating in the 3'-5' direction.</text>
        <dbReference type="EC" id="5.6.2.4"/>
    </reaction>
</comment>
<evidence type="ECO:0000259" key="11">
    <source>
        <dbReference type="PROSITE" id="PS51192"/>
    </source>
</evidence>
<keyword evidence="6" id="KW-0413">Isomerase</keyword>
<dbReference type="Proteomes" id="UP000070544">
    <property type="component" value="Unassembled WGS sequence"/>
</dbReference>
<dbReference type="SUPFAM" id="SSF52540">
    <property type="entry name" value="P-loop containing nucleoside triphosphate hydrolases"/>
    <property type="match status" value="1"/>
</dbReference>
<accession>A0A139AE30</accession>